<proteinExistence type="predicted"/>
<gene>
    <name evidence="1" type="ORF">CA984_03470</name>
</gene>
<accession>A0A243RVU4</accession>
<organism evidence="1 2">
    <name type="scientific">Streptosporangium minutum</name>
    <dbReference type="NCBI Taxonomy" id="569862"/>
    <lineage>
        <taxon>Bacteria</taxon>
        <taxon>Bacillati</taxon>
        <taxon>Actinomycetota</taxon>
        <taxon>Actinomycetes</taxon>
        <taxon>Streptosporangiales</taxon>
        <taxon>Streptosporangiaceae</taxon>
        <taxon>Streptosporangium</taxon>
    </lineage>
</organism>
<evidence type="ECO:0000313" key="2">
    <source>
        <dbReference type="Proteomes" id="UP000194761"/>
    </source>
</evidence>
<name>A0A243RVU4_9ACTN</name>
<reference evidence="1 2" key="1">
    <citation type="submission" date="2017-05" db="EMBL/GenBank/DDBJ databases">
        <title>Biotechnological potential of actinobacteria isolated from South African environments.</title>
        <authorList>
            <person name="Le Roes-Hill M."/>
            <person name="Prins A."/>
            <person name="Durrell K.A."/>
        </authorList>
    </citation>
    <scope>NUCLEOTIDE SEQUENCE [LARGE SCALE GENOMIC DNA]</scope>
    <source>
        <strain evidence="1">M26</strain>
    </source>
</reference>
<evidence type="ECO:0000313" key="1">
    <source>
        <dbReference type="EMBL" id="OUC99281.1"/>
    </source>
</evidence>
<dbReference type="AlphaFoldDB" id="A0A243RVU4"/>
<protein>
    <submittedName>
        <fullName evidence="1">Uncharacterized protein</fullName>
    </submittedName>
</protein>
<keyword evidence="2" id="KW-1185">Reference proteome</keyword>
<comment type="caution">
    <text evidence="1">The sequence shown here is derived from an EMBL/GenBank/DDBJ whole genome shotgun (WGS) entry which is preliminary data.</text>
</comment>
<dbReference type="EMBL" id="NGFP01000009">
    <property type="protein sequence ID" value="OUC99281.1"/>
    <property type="molecule type" value="Genomic_DNA"/>
</dbReference>
<dbReference type="Proteomes" id="UP000194761">
    <property type="component" value="Unassembled WGS sequence"/>
</dbReference>
<sequence length="231" mass="24843">MELALSALSVSRPDYGFNPAPTSEKTADGLVVTATAYPLGAFMAERPGDIPVSVTFDHDSVVTHVSPLPETRLGRALKLLGTSNGSAESAQAIRELLSNMGRDVEVVAVAELAEPMTETAALKDEAGLTQPQRALLSPGGDGLPLGNSLYCGRTCDEQSYTASFQEWVSTLRPQDQHTLKAFGLDLNALRATSQRGRIHGLIYENYDVRTLLEISKNPRVKALYVADINSK</sequence>